<dbReference type="GO" id="GO:0005634">
    <property type="term" value="C:nucleus"/>
    <property type="evidence" value="ECO:0007669"/>
    <property type="project" value="UniProtKB-SubCell"/>
</dbReference>
<reference evidence="7" key="1">
    <citation type="submission" date="2020-08" db="EMBL/GenBank/DDBJ databases">
        <title>Genome sequencing and assembly of the red palm weevil Rhynchophorus ferrugineus.</title>
        <authorList>
            <person name="Dias G.B."/>
            <person name="Bergman C.M."/>
            <person name="Manee M."/>
        </authorList>
    </citation>
    <scope>NUCLEOTIDE SEQUENCE</scope>
    <source>
        <strain evidence="7">AA-2017</strain>
        <tissue evidence="7">Whole larva</tissue>
    </source>
</reference>
<dbReference type="GO" id="GO:0007389">
    <property type="term" value="P:pattern specification process"/>
    <property type="evidence" value="ECO:0007669"/>
    <property type="project" value="TreeGrafter"/>
</dbReference>
<dbReference type="OrthoDB" id="515799at2759"/>
<feature type="region of interest" description="Disordered" evidence="5">
    <location>
        <begin position="769"/>
        <end position="798"/>
    </location>
</feature>
<comment type="subcellular location">
    <subcellularLocation>
        <location evidence="1">Nucleus</location>
    </subcellularLocation>
</comment>
<evidence type="ECO:0000256" key="3">
    <source>
        <dbReference type="ARBA" id="ARBA00023242"/>
    </source>
</evidence>
<keyword evidence="4" id="KW-0175">Coiled coil</keyword>
<protein>
    <recommendedName>
        <fullName evidence="6">SANT domain-containing protein</fullName>
    </recommendedName>
</protein>
<accession>A0A834HN58</accession>
<dbReference type="InterPro" id="IPR001005">
    <property type="entry name" value="SANT/Myb"/>
</dbReference>
<feature type="domain" description="SANT" evidence="6">
    <location>
        <begin position="152"/>
        <end position="215"/>
    </location>
</feature>
<evidence type="ECO:0000256" key="1">
    <source>
        <dbReference type="ARBA" id="ARBA00004123"/>
    </source>
</evidence>
<dbReference type="PROSITE" id="PS51293">
    <property type="entry name" value="SANT"/>
    <property type="match status" value="1"/>
</dbReference>
<dbReference type="Pfam" id="PF00249">
    <property type="entry name" value="Myb_DNA-binding"/>
    <property type="match status" value="1"/>
</dbReference>
<comment type="caution">
    <text evidence="7">The sequence shown here is derived from an EMBL/GenBank/DDBJ whole genome shotgun (WGS) entry which is preliminary data.</text>
</comment>
<evidence type="ECO:0000256" key="4">
    <source>
        <dbReference type="SAM" id="Coils"/>
    </source>
</evidence>
<keyword evidence="2" id="KW-0238">DNA-binding</keyword>
<keyword evidence="8" id="KW-1185">Reference proteome</keyword>
<evidence type="ECO:0000259" key="6">
    <source>
        <dbReference type="PROSITE" id="PS51293"/>
    </source>
</evidence>
<dbReference type="Proteomes" id="UP000625711">
    <property type="component" value="Unassembled WGS sequence"/>
</dbReference>
<evidence type="ECO:0000256" key="5">
    <source>
        <dbReference type="SAM" id="MobiDB-lite"/>
    </source>
</evidence>
<evidence type="ECO:0000313" key="8">
    <source>
        <dbReference type="Proteomes" id="UP000625711"/>
    </source>
</evidence>
<dbReference type="InterPro" id="IPR017884">
    <property type="entry name" value="SANT_dom"/>
</dbReference>
<dbReference type="InterPro" id="IPR009057">
    <property type="entry name" value="Homeodomain-like_sf"/>
</dbReference>
<dbReference type="EMBL" id="JAACXV010014625">
    <property type="protein sequence ID" value="KAF7265400.1"/>
    <property type="molecule type" value="Genomic_DNA"/>
</dbReference>
<organism evidence="7 8">
    <name type="scientific">Rhynchophorus ferrugineus</name>
    <name type="common">Red palm weevil</name>
    <name type="synonym">Curculio ferrugineus</name>
    <dbReference type="NCBI Taxonomy" id="354439"/>
    <lineage>
        <taxon>Eukaryota</taxon>
        <taxon>Metazoa</taxon>
        <taxon>Ecdysozoa</taxon>
        <taxon>Arthropoda</taxon>
        <taxon>Hexapoda</taxon>
        <taxon>Insecta</taxon>
        <taxon>Pterygota</taxon>
        <taxon>Neoptera</taxon>
        <taxon>Endopterygota</taxon>
        <taxon>Coleoptera</taxon>
        <taxon>Polyphaga</taxon>
        <taxon>Cucujiformia</taxon>
        <taxon>Curculionidae</taxon>
        <taxon>Dryophthorinae</taxon>
        <taxon>Rhynchophorus</taxon>
    </lineage>
</organism>
<dbReference type="SMART" id="SM00717">
    <property type="entry name" value="SANT"/>
    <property type="match status" value="1"/>
</dbReference>
<dbReference type="Gene3D" id="1.10.10.60">
    <property type="entry name" value="Homeodomain-like"/>
    <property type="match status" value="1"/>
</dbReference>
<name>A0A834HN58_RHYFE</name>
<proteinExistence type="predicted"/>
<dbReference type="InterPro" id="IPR055315">
    <property type="entry name" value="Cramped-like"/>
</dbReference>
<gene>
    <name evidence="7" type="ORF">GWI33_021193</name>
</gene>
<dbReference type="PANTHER" id="PTHR21677:SF1">
    <property type="entry name" value="PROTEIN CRAMPED-LIKE"/>
    <property type="match status" value="1"/>
</dbReference>
<evidence type="ECO:0000313" key="7">
    <source>
        <dbReference type="EMBL" id="KAF7265400.1"/>
    </source>
</evidence>
<dbReference type="PANTHER" id="PTHR21677">
    <property type="entry name" value="CRAMPED PROTEIN"/>
    <property type="match status" value="1"/>
</dbReference>
<dbReference type="GO" id="GO:0003677">
    <property type="term" value="F:DNA binding"/>
    <property type="evidence" value="ECO:0007669"/>
    <property type="project" value="UniProtKB-KW"/>
</dbReference>
<feature type="coiled-coil region" evidence="4">
    <location>
        <begin position="515"/>
        <end position="542"/>
    </location>
</feature>
<dbReference type="GO" id="GO:0003682">
    <property type="term" value="F:chromatin binding"/>
    <property type="evidence" value="ECO:0007669"/>
    <property type="project" value="InterPro"/>
</dbReference>
<feature type="compositionally biased region" description="Polar residues" evidence="5">
    <location>
        <begin position="789"/>
        <end position="798"/>
    </location>
</feature>
<keyword evidence="3" id="KW-0539">Nucleus</keyword>
<sequence>MEVDCPIDENSKKNCDITVNSLQEESLLGSFTTNALDKDEKETQIRSSARVLKKMKLEQELDKKNEALYCIDVTSTQPNIVENNMVLNSPNTDQAAITICAGDKSLDTEIKGPQIRSSSRVIKKPKQDGAGSVVVDSKPSKKEEAKTDIKKVVRTNWSHEDKVMFFEAVNEYGKDFENIQQHINNKLKKKGASDDHIKTKDHVRQFYNRTFHEVSKHVKFSDRVKKVVQELYGIINYGELHKKLGSVSEKACMKLNELIYRGATVIRSKGKTIRIKTPMCKALIKMNQLDEKYEDVKLPNRVTVELRPKDMTSYYKIQSMAQNPRLRTTLPLQKRLSALIQFLNNRWKSRDAIEYEKSVISTSAVTIECVPPKQEILKNLSRLSPPLKLSPPPESRIDLPLINLSDYLTRQTICLTAYERRLGLDTFSDIKMMSKKKKQKIDNDQKTEILQEIKTDSKIDTLRSDETETSSCNEADPDASIADVVDDAISSIVLLQQRLDRQISETSETEECSKLDFIKQEIKEEEVQSEALRAERQEKIATIRKGWTESDSCSLTIGELYLMFGSDATLVLEYSWESDISERKDNTLSSGDSFLDRWHEAHRESLENKRKSITSALSKLLSVVKLQHRNNILKCQCGHMCDGKMVIKNGPMVSTNKAKKNTIVDGDVASDEQNTLSTTNQVETRNNQPSEPVYIQPKGPVQHTQTMQQQLNSIQRLKPKFCNRKGRRPRSKQVVVERKLPLLPNNLSGHQIVRMSIIPPQATISTEVQTSIPEDTSTPKLPNPEDENSIISTMPSSPSRILKEGDSDWINAEVADYSLSSLLGHLESPVKNSMSTSLASNMTSDLSNEVDAQLQSLLTENSVDFAANFADLAARVANDKKY</sequence>
<dbReference type="SUPFAM" id="SSF46689">
    <property type="entry name" value="Homeodomain-like"/>
    <property type="match status" value="1"/>
</dbReference>
<feature type="region of interest" description="Disordered" evidence="5">
    <location>
        <begin position="118"/>
        <end position="141"/>
    </location>
</feature>
<dbReference type="AlphaFoldDB" id="A0A834HN58"/>
<dbReference type="CDD" id="cd00167">
    <property type="entry name" value="SANT"/>
    <property type="match status" value="1"/>
</dbReference>
<evidence type="ECO:0000256" key="2">
    <source>
        <dbReference type="ARBA" id="ARBA00023125"/>
    </source>
</evidence>
<feature type="compositionally biased region" description="Polar residues" evidence="5">
    <location>
        <begin position="769"/>
        <end position="780"/>
    </location>
</feature>